<dbReference type="EMBL" id="CP073249">
    <property type="protein sequence ID" value="QUF05533.1"/>
    <property type="molecule type" value="Genomic_DNA"/>
</dbReference>
<dbReference type="Proteomes" id="UP000677152">
    <property type="component" value="Chromosome"/>
</dbReference>
<gene>
    <name evidence="2" type="ORF">KCV87_05390</name>
</gene>
<dbReference type="AlphaFoldDB" id="A0AA45LA17"/>
<dbReference type="Pfam" id="PF10022">
    <property type="entry name" value="DUF2264"/>
    <property type="match status" value="1"/>
</dbReference>
<name>A0AA45LA17_9PSEU</name>
<protein>
    <submittedName>
        <fullName evidence="2">DUF2264 domain-containing protein</fullName>
    </submittedName>
</protein>
<dbReference type="InterPro" id="IPR049349">
    <property type="entry name" value="DUF2264_N"/>
</dbReference>
<evidence type="ECO:0000313" key="2">
    <source>
        <dbReference type="EMBL" id="QUF05533.1"/>
    </source>
</evidence>
<dbReference type="PANTHER" id="PTHR35339">
    <property type="entry name" value="LINALOOL DEHYDRATASE_ISOMERASE DOMAIN-CONTAINING PROTEIN"/>
    <property type="match status" value="1"/>
</dbReference>
<organism evidence="2 3">
    <name type="scientific">Actinosynnema pretiosum subsp. pretiosum</name>
    <dbReference type="NCBI Taxonomy" id="103721"/>
    <lineage>
        <taxon>Bacteria</taxon>
        <taxon>Bacillati</taxon>
        <taxon>Actinomycetota</taxon>
        <taxon>Actinomycetes</taxon>
        <taxon>Pseudonocardiales</taxon>
        <taxon>Pseudonocardiaceae</taxon>
        <taxon>Actinosynnema</taxon>
    </lineage>
</organism>
<evidence type="ECO:0000259" key="1">
    <source>
        <dbReference type="Pfam" id="PF10022"/>
    </source>
</evidence>
<dbReference type="InterPro" id="IPR016624">
    <property type="entry name" value="UCP014753"/>
</dbReference>
<dbReference type="PANTHER" id="PTHR35339:SF4">
    <property type="entry name" value="LINALOOL DEHYDRATASE_ISOMERASE DOMAIN-CONTAINING PROTEIN"/>
    <property type="match status" value="1"/>
</dbReference>
<accession>A0AA45LA17</accession>
<reference evidence="2" key="1">
    <citation type="submission" date="2021-04" db="EMBL/GenBank/DDBJ databases">
        <title>Genomic sequence of Actinosynnema pretiosum subsp. pretiosum ATCC 31280 (C-14919).</title>
        <authorList>
            <person name="Bai L."/>
            <person name="Wang X."/>
            <person name="Xiao Y."/>
        </authorList>
    </citation>
    <scope>NUCLEOTIDE SEQUENCE</scope>
    <source>
        <strain evidence="2">ATCC 31280</strain>
    </source>
</reference>
<evidence type="ECO:0000313" key="3">
    <source>
        <dbReference type="Proteomes" id="UP000677152"/>
    </source>
</evidence>
<feature type="domain" description="DUF2264" evidence="1">
    <location>
        <begin position="17"/>
        <end position="364"/>
    </location>
</feature>
<sequence length="651" mass="70093">MIADQDARELSPFTGWTRGHWTALADRMLRALRPLTSPGGARIVLPGPTGGLGADVDGLEGFARTFLLAGFRLAGERGHDPDHLAERYAQGLASGVDPASPERWPRPDEHAQAKVEAASLALVLDLTRPWLWDLLPERVRAQVVDYLSPVVGDDGYPRCNWLWFRVVVQTFLRSVGGPWRAEDVESDLALHEGFLRADSWYSDGDERAFDHYTGWAMHLYPVLWSRMRGARELTDRSTVDAQRLDRYLRDHVNLIGADGSPLVQGRSLTYRFAAAAPLWAGALAEVPSTPPGLLRRAASGIVRHFADRGAPDERGLLTLGWHRAWPRIAQSYSGPSSPYWAAKGMLGLALPADHPVWRAVEEPLPVETGDRLWVATAPGWLVSGTRADGVVRVVNHGADHAVEGAHVGDSPLYARLGYSTATAPPLSERAWSTPADQSAALLDAAGRATHRAGMSLLRTGLIDDGRVALGASRARAHWLADAPPARDHGSGRTGEHTDVALITVVSLLRGPWEVRCVRVDPLPEDPGALDAATALRVGGWPLAARTPPEVSALPHGLTIATGDVVSTLLTAEPGDTLEALSEHDASPLGPHSATPCATGRITRSRWRAYAIGLARTTEPPAAPTTGLAAADLRVTWPDGRTTALDLDEFSP</sequence>
<proteinExistence type="predicted"/>